<keyword evidence="2 5" id="KW-0812">Transmembrane</keyword>
<dbReference type="RefSeq" id="WP_156635875.1">
    <property type="nucleotide sequence ID" value="NZ_CACRTL010000034.1"/>
</dbReference>
<gene>
    <name evidence="6" type="primary">rfbX</name>
    <name evidence="6" type="ORF">CRLFYP8_00395</name>
</gene>
<feature type="transmembrane region" description="Helical" evidence="5">
    <location>
        <begin position="354"/>
        <end position="373"/>
    </location>
</feature>
<evidence type="ECO:0000256" key="2">
    <source>
        <dbReference type="ARBA" id="ARBA00022692"/>
    </source>
</evidence>
<feature type="transmembrane region" description="Helical" evidence="5">
    <location>
        <begin position="437"/>
        <end position="458"/>
    </location>
</feature>
<comment type="subcellular location">
    <subcellularLocation>
        <location evidence="1">Membrane</location>
        <topology evidence="1">Multi-pass membrane protein</topology>
    </subcellularLocation>
</comment>
<evidence type="ECO:0000256" key="1">
    <source>
        <dbReference type="ARBA" id="ARBA00004141"/>
    </source>
</evidence>
<feature type="transmembrane region" description="Helical" evidence="5">
    <location>
        <begin position="413"/>
        <end position="431"/>
    </location>
</feature>
<protein>
    <submittedName>
        <fullName evidence="6">O-antigen transporter</fullName>
    </submittedName>
</protein>
<reference evidence="6" key="1">
    <citation type="submission" date="2019-11" db="EMBL/GenBank/DDBJ databases">
        <authorList>
            <person name="Feng L."/>
        </authorList>
    </citation>
    <scope>NUCLEOTIDE SEQUENCE</scope>
    <source>
        <strain evidence="6">CramosumLFYP8</strain>
    </source>
</reference>
<feature type="transmembrane region" description="Helical" evidence="5">
    <location>
        <begin position="165"/>
        <end position="187"/>
    </location>
</feature>
<evidence type="ECO:0000256" key="4">
    <source>
        <dbReference type="ARBA" id="ARBA00023136"/>
    </source>
</evidence>
<dbReference type="CDD" id="cd13128">
    <property type="entry name" value="MATE_Wzx_like"/>
    <property type="match status" value="1"/>
</dbReference>
<dbReference type="PANTHER" id="PTHR43424">
    <property type="entry name" value="LOCUS PUTATIVE PROTEIN 1-RELATED"/>
    <property type="match status" value="1"/>
</dbReference>
<accession>A0A6N3E3J7</accession>
<feature type="transmembrane region" description="Helical" evidence="5">
    <location>
        <begin position="289"/>
        <end position="313"/>
    </location>
</feature>
<sequence length="476" mass="54313">MNKVIKNYLYNLSYQLLLIVLPIITTPYVSRVLGAEAIGTYAYTNSITQYFILFGCIGLNLYGQREIAYRQNNIGERNRVFCELVFLRTVTIIISLIVFYITFAREGQYAYIFIIQIMDIIASIFDVSWFFQGMEDFKKTVLRNFLARIVCVSLIFMFVKSSADLPLYVLFYSITLLLGNISMWFYIPKYIKRNDVKNLNIQRHIKPAVMLFLPQIASSLYTLLDKTMIGLITDNNSEVAYYEQSQIIIKTVLTLLTSLSTAMMPRIANLFATDDMETVKNYMTMSIKFILMFSFPFVLGIIGIAPGFVPWFYGNGFEKVIPNLMLISPIIIFIGLSAVTGTQYLLALGRQREYTFSIIAAAIINLILNLILIPQFSSLGAAIATSFAELVALLTQIWFIRKDFNIFSILKQGFRYLIFSLIMFVVVFGISNFLSMSIVSTLIEIFVGGIIYLLLLIIAKDTIFNGVRAKLAERRK</sequence>
<feature type="transmembrane region" description="Helical" evidence="5">
    <location>
        <begin position="109"/>
        <end position="129"/>
    </location>
</feature>
<dbReference type="AlphaFoldDB" id="A0A6N3E3J7"/>
<evidence type="ECO:0000256" key="5">
    <source>
        <dbReference type="SAM" id="Phobius"/>
    </source>
</evidence>
<dbReference type="InterPro" id="IPR052556">
    <property type="entry name" value="PolySynth_Transporter"/>
</dbReference>
<feature type="transmembrane region" description="Helical" evidence="5">
    <location>
        <begin position="42"/>
        <end position="63"/>
    </location>
</feature>
<dbReference type="EMBL" id="CACRTL010000034">
    <property type="protein sequence ID" value="VYU34318.1"/>
    <property type="molecule type" value="Genomic_DNA"/>
</dbReference>
<dbReference type="PANTHER" id="PTHR43424:SF1">
    <property type="entry name" value="LOCUS PUTATIVE PROTEIN 1-RELATED"/>
    <property type="match status" value="1"/>
</dbReference>
<keyword evidence="4 5" id="KW-0472">Membrane</keyword>
<feature type="transmembrane region" description="Helical" evidence="5">
    <location>
        <begin position="325"/>
        <end position="347"/>
    </location>
</feature>
<evidence type="ECO:0000313" key="6">
    <source>
        <dbReference type="EMBL" id="VYU34318.1"/>
    </source>
</evidence>
<evidence type="ECO:0000256" key="3">
    <source>
        <dbReference type="ARBA" id="ARBA00022989"/>
    </source>
</evidence>
<feature type="transmembrane region" description="Helical" evidence="5">
    <location>
        <begin position="12"/>
        <end position="30"/>
    </location>
</feature>
<organism evidence="6">
    <name type="scientific">Thomasclavelia ramosa</name>
    <dbReference type="NCBI Taxonomy" id="1547"/>
    <lineage>
        <taxon>Bacteria</taxon>
        <taxon>Bacillati</taxon>
        <taxon>Bacillota</taxon>
        <taxon>Erysipelotrichia</taxon>
        <taxon>Erysipelotrichales</taxon>
        <taxon>Coprobacillaceae</taxon>
        <taxon>Thomasclavelia</taxon>
    </lineage>
</organism>
<dbReference type="GO" id="GO:0016020">
    <property type="term" value="C:membrane"/>
    <property type="evidence" value="ECO:0007669"/>
    <property type="project" value="UniProtKB-SubCell"/>
</dbReference>
<feature type="transmembrane region" description="Helical" evidence="5">
    <location>
        <begin position="379"/>
        <end position="401"/>
    </location>
</feature>
<feature type="transmembrane region" description="Helical" evidence="5">
    <location>
        <begin position="141"/>
        <end position="159"/>
    </location>
</feature>
<proteinExistence type="predicted"/>
<name>A0A6N3E3J7_9FIRM</name>
<dbReference type="Pfam" id="PF01943">
    <property type="entry name" value="Polysacc_synt"/>
    <property type="match status" value="1"/>
</dbReference>
<keyword evidence="3 5" id="KW-1133">Transmembrane helix</keyword>
<dbReference type="InterPro" id="IPR002797">
    <property type="entry name" value="Polysacc_synth"/>
</dbReference>
<feature type="transmembrane region" description="Helical" evidence="5">
    <location>
        <begin position="84"/>
        <end position="103"/>
    </location>
</feature>